<keyword evidence="1" id="KW-0812">Transmembrane</keyword>
<evidence type="ECO:0000256" key="1">
    <source>
        <dbReference type="SAM" id="Phobius"/>
    </source>
</evidence>
<dbReference type="Proteomes" id="UP000184196">
    <property type="component" value="Unassembled WGS sequence"/>
</dbReference>
<gene>
    <name evidence="2" type="ORF">SAMN02745218_01690</name>
</gene>
<keyword evidence="1" id="KW-1133">Transmembrane helix</keyword>
<evidence type="ECO:0000313" key="3">
    <source>
        <dbReference type="Proteomes" id="UP000184196"/>
    </source>
</evidence>
<evidence type="ECO:0000313" key="2">
    <source>
        <dbReference type="EMBL" id="SHF21069.1"/>
    </source>
</evidence>
<keyword evidence="1" id="KW-0472">Membrane</keyword>
<dbReference type="AlphaFoldDB" id="A0A1M4ZSN4"/>
<name>A0A1M4ZSN4_9FIRM</name>
<reference evidence="3" key="1">
    <citation type="submission" date="2016-11" db="EMBL/GenBank/DDBJ databases">
        <authorList>
            <person name="Varghese N."/>
            <person name="Submissions S."/>
        </authorList>
    </citation>
    <scope>NUCLEOTIDE SEQUENCE [LARGE SCALE GENOMIC DNA]</scope>
    <source>
        <strain evidence="3">DSM 11792</strain>
    </source>
</reference>
<feature type="transmembrane region" description="Helical" evidence="1">
    <location>
        <begin position="16"/>
        <end position="38"/>
    </location>
</feature>
<keyword evidence="3" id="KW-1185">Reference proteome</keyword>
<dbReference type="EMBL" id="FQUW01000018">
    <property type="protein sequence ID" value="SHF21069.1"/>
    <property type="molecule type" value="Genomic_DNA"/>
</dbReference>
<organism evidence="2 3">
    <name type="scientific">Desulfofundulus australicus DSM 11792</name>
    <dbReference type="NCBI Taxonomy" id="1121425"/>
    <lineage>
        <taxon>Bacteria</taxon>
        <taxon>Bacillati</taxon>
        <taxon>Bacillota</taxon>
        <taxon>Clostridia</taxon>
        <taxon>Eubacteriales</taxon>
        <taxon>Peptococcaceae</taxon>
        <taxon>Desulfofundulus</taxon>
    </lineage>
</organism>
<protein>
    <submittedName>
        <fullName evidence="2">Uncharacterized protein</fullName>
    </submittedName>
</protein>
<proteinExistence type="predicted"/>
<sequence>MVQKELQKELWVLIKVYYFVLAASAGRNFFRLAAVFIIK</sequence>
<accession>A0A1M4ZSN4</accession>